<evidence type="ECO:0000313" key="3">
    <source>
        <dbReference type="Proteomes" id="UP000823914"/>
    </source>
</evidence>
<evidence type="ECO:0000256" key="1">
    <source>
        <dbReference type="SAM" id="SignalP"/>
    </source>
</evidence>
<protein>
    <submittedName>
        <fullName evidence="2">Uncharacterized protein</fullName>
    </submittedName>
</protein>
<gene>
    <name evidence="2" type="ORF">IAA16_02120</name>
</gene>
<keyword evidence="1" id="KW-0732">Signal</keyword>
<dbReference type="AlphaFoldDB" id="A0A9E2L1Z9"/>
<sequence>MKKLSLLLFCIFEMFFLPVWGEEVDFAEVTQGSETNSGTDSFADSGEVETFFESDFDDSFDDLFSSAEDEVVENQTIPTTQETDATQPAPTNMFYVPLKFTGSAEIDVGLGNVWDATGYHFVPGFEFSNTLSFAARISKNLGIQGSFDMSLPKFSFTVSELYFDYLIFDRLYLFGGKREITWGYPRLFSANILEDAVNNIVLSLDLPVWTGSFSAVFLYPPDKFDSMNVGSMSVVGAAEFVIFDTAIKLFGRKNPSLESYDNPEKYVGHIGGLEVKRSFWGVDTYIQTLFVTKDLSQLNNNNGYQKVNTVFGFYKWWETTPKVGFNVEYQHTYTPHEELVQSHRVSFAGGVSRLGKNRNTKIGIEWNHLFVKNEGDVTLACVVNGLFPHAEWQSGLEILYGGAHSKQPKITLGTGLKIKFDY</sequence>
<organism evidence="2 3">
    <name type="scientific">Candidatus Treponema excrementipullorum</name>
    <dbReference type="NCBI Taxonomy" id="2838768"/>
    <lineage>
        <taxon>Bacteria</taxon>
        <taxon>Pseudomonadati</taxon>
        <taxon>Spirochaetota</taxon>
        <taxon>Spirochaetia</taxon>
        <taxon>Spirochaetales</taxon>
        <taxon>Treponemataceae</taxon>
        <taxon>Treponema</taxon>
    </lineage>
</organism>
<comment type="caution">
    <text evidence="2">The sequence shown here is derived from an EMBL/GenBank/DDBJ whole genome shotgun (WGS) entry which is preliminary data.</text>
</comment>
<reference evidence="2" key="2">
    <citation type="submission" date="2021-04" db="EMBL/GenBank/DDBJ databases">
        <authorList>
            <person name="Gilroy R."/>
        </authorList>
    </citation>
    <scope>NUCLEOTIDE SEQUENCE</scope>
    <source>
        <strain evidence="2">Gambia15-2214</strain>
    </source>
</reference>
<dbReference type="Proteomes" id="UP000823914">
    <property type="component" value="Unassembled WGS sequence"/>
</dbReference>
<dbReference type="EMBL" id="JAHLFV010000048">
    <property type="protein sequence ID" value="MBU3849343.1"/>
    <property type="molecule type" value="Genomic_DNA"/>
</dbReference>
<evidence type="ECO:0000313" key="2">
    <source>
        <dbReference type="EMBL" id="MBU3849343.1"/>
    </source>
</evidence>
<feature type="signal peptide" evidence="1">
    <location>
        <begin position="1"/>
        <end position="21"/>
    </location>
</feature>
<proteinExistence type="predicted"/>
<feature type="chain" id="PRO_5039435980" evidence="1">
    <location>
        <begin position="22"/>
        <end position="422"/>
    </location>
</feature>
<accession>A0A9E2L1Z9</accession>
<reference evidence="2" key="1">
    <citation type="journal article" date="2021" name="PeerJ">
        <title>Extensive microbial diversity within the chicken gut microbiome revealed by metagenomics and culture.</title>
        <authorList>
            <person name="Gilroy R."/>
            <person name="Ravi A."/>
            <person name="Getino M."/>
            <person name="Pursley I."/>
            <person name="Horton D.L."/>
            <person name="Alikhan N.F."/>
            <person name="Baker D."/>
            <person name="Gharbi K."/>
            <person name="Hall N."/>
            <person name="Watson M."/>
            <person name="Adriaenssens E.M."/>
            <person name="Foster-Nyarko E."/>
            <person name="Jarju S."/>
            <person name="Secka A."/>
            <person name="Antonio M."/>
            <person name="Oren A."/>
            <person name="Chaudhuri R.R."/>
            <person name="La Ragione R."/>
            <person name="Hildebrand F."/>
            <person name="Pallen M.J."/>
        </authorList>
    </citation>
    <scope>NUCLEOTIDE SEQUENCE</scope>
    <source>
        <strain evidence="2">Gambia15-2214</strain>
    </source>
</reference>
<name>A0A9E2L1Z9_9SPIR</name>